<dbReference type="GeneID" id="93734824"/>
<protein>
    <submittedName>
        <fullName evidence="1">Uncharacterized protein</fullName>
    </submittedName>
</protein>
<dbReference type="AlphaFoldDB" id="E2Q3A2"/>
<dbReference type="Proteomes" id="UP000002357">
    <property type="component" value="Chromosome"/>
</dbReference>
<reference evidence="1 2" key="1">
    <citation type="journal article" date="2010" name="Genome Biol. Evol.">
        <title>The sequence of a 1.8-mb bacterial linear plasmid reveals a rich evolutionary reservoir of secondary metabolic pathways.</title>
        <authorList>
            <person name="Medema M.H."/>
            <person name="Trefzer A."/>
            <person name="Kovalchuk A."/>
            <person name="van den Berg M."/>
            <person name="Mueller U."/>
            <person name="Heijne W."/>
            <person name="Wu L."/>
            <person name="Alam M.T."/>
            <person name="Ronning C.M."/>
            <person name="Nierman W.C."/>
            <person name="Bovenberg R.A.L."/>
            <person name="Breitling R."/>
            <person name="Takano E."/>
        </authorList>
    </citation>
    <scope>NUCLEOTIDE SEQUENCE [LARGE SCALE GENOMIC DNA]</scope>
    <source>
        <strain evidence="2">ATCC 27064 / DSM 738 / JCM 4710 / NBRC 13307 / NCIMB 12785 / NRRL 3585 / VKM Ac-602</strain>
    </source>
</reference>
<proteinExistence type="predicted"/>
<evidence type="ECO:0000313" key="1">
    <source>
        <dbReference type="EMBL" id="EFG08817.1"/>
    </source>
</evidence>
<evidence type="ECO:0000313" key="2">
    <source>
        <dbReference type="Proteomes" id="UP000002357"/>
    </source>
</evidence>
<sequence length="43" mass="4783">MRPRKSKRHSITSALMTFSLWALTLGVIASGVARELDTLRLPT</sequence>
<dbReference type="EMBL" id="CM000913">
    <property type="protein sequence ID" value="EFG08817.1"/>
    <property type="molecule type" value="Genomic_DNA"/>
</dbReference>
<accession>E2Q3A2</accession>
<dbReference type="RefSeq" id="WP_003961562.1">
    <property type="nucleotide sequence ID" value="NZ_CM000913.1"/>
</dbReference>
<organism evidence="1 2">
    <name type="scientific">Streptomyces clavuligerus</name>
    <dbReference type="NCBI Taxonomy" id="1901"/>
    <lineage>
        <taxon>Bacteria</taxon>
        <taxon>Bacillati</taxon>
        <taxon>Actinomycetota</taxon>
        <taxon>Actinomycetes</taxon>
        <taxon>Kitasatosporales</taxon>
        <taxon>Streptomycetaceae</taxon>
        <taxon>Streptomyces</taxon>
    </lineage>
</organism>
<gene>
    <name evidence="1" type="ORF">SCLAV_3745</name>
</gene>
<name>E2Q3A2_STRCL</name>
<keyword evidence="2" id="KW-1185">Reference proteome</keyword>